<dbReference type="GO" id="GO:0016491">
    <property type="term" value="F:oxidoreductase activity"/>
    <property type="evidence" value="ECO:0007669"/>
    <property type="project" value="UniProtKB-KW"/>
</dbReference>
<dbReference type="Pfam" id="PF00106">
    <property type="entry name" value="adh_short"/>
    <property type="match status" value="1"/>
</dbReference>
<dbReference type="SUPFAM" id="SSF51735">
    <property type="entry name" value="NAD(P)-binding Rossmann-fold domains"/>
    <property type="match status" value="1"/>
</dbReference>
<dbReference type="InterPro" id="IPR036291">
    <property type="entry name" value="NAD(P)-bd_dom_sf"/>
</dbReference>
<dbReference type="PANTHER" id="PTHR43157:SF31">
    <property type="entry name" value="PHOSPHATIDYLINOSITOL-GLYCAN BIOSYNTHESIS CLASS F PROTEIN"/>
    <property type="match status" value="1"/>
</dbReference>
<dbReference type="AlphaFoldDB" id="A0AAP4WWA3"/>
<feature type="region of interest" description="Disordered" evidence="2">
    <location>
        <begin position="1"/>
        <end position="23"/>
    </location>
</feature>
<dbReference type="RefSeq" id="WP_303592761.1">
    <property type="nucleotide sequence ID" value="NZ_JAUORK010000002.1"/>
</dbReference>
<gene>
    <name evidence="3" type="ORF">Q4535_02080</name>
</gene>
<dbReference type="Gene3D" id="3.40.50.720">
    <property type="entry name" value="NAD(P)-binding Rossmann-like Domain"/>
    <property type="match status" value="1"/>
</dbReference>
<dbReference type="PRINTS" id="PR00081">
    <property type="entry name" value="GDHRDH"/>
</dbReference>
<dbReference type="InterPro" id="IPR002347">
    <property type="entry name" value="SDR_fam"/>
</dbReference>
<dbReference type="EC" id="1.-.-.-" evidence="3"/>
<sequence>MSLQQTRTRHARLAGHDRTQSQTQLSCAPLTYPERNRRTPAIRILTMTRNTPFGPKGWTPDRIGSLVGKTYLITGANSGAGFQATRILLSKGAAVVMLNRNPTRSEVAIAALQEEFGPAANVSHIHMDLAELACVRSAAAEVLEKVPQIDALICNGAIAQVSRQQLTVDGFESQLGVNHYGHFLLCGLLFERIDASNGRIVVVSSEGHKMGLKTLQFDDMNWEHNYHPNKVYSHSKLAQMMFAYELQDRIEAAGRQVKVFVCHPGASNTSLIRDNANLATRLSWTVMVKTGMAQTAKKGAYPEVMCATEETLRQRAYHGPTGLMNFGGPVGECELGAFVLEKSVMTRLWQVSEKATQLSWPI</sequence>
<evidence type="ECO:0000313" key="4">
    <source>
        <dbReference type="Proteomes" id="UP001170481"/>
    </source>
</evidence>
<keyword evidence="1 3" id="KW-0560">Oxidoreductase</keyword>
<dbReference type="PANTHER" id="PTHR43157">
    <property type="entry name" value="PHOSPHATIDYLINOSITOL-GLYCAN BIOSYNTHESIS CLASS F PROTEIN-RELATED"/>
    <property type="match status" value="1"/>
</dbReference>
<dbReference type="EMBL" id="JAUORK010000002">
    <property type="protein sequence ID" value="MDO6670897.1"/>
    <property type="molecule type" value="Genomic_DNA"/>
</dbReference>
<name>A0AAP4WWA3_9GAMM</name>
<dbReference type="Proteomes" id="UP001170481">
    <property type="component" value="Unassembled WGS sequence"/>
</dbReference>
<protein>
    <submittedName>
        <fullName evidence="3">SDR family oxidoreductase</fullName>
        <ecNumber evidence="3">1.-.-.-</ecNumber>
    </submittedName>
</protein>
<organism evidence="3 4">
    <name type="scientific">Cobetia amphilecti</name>
    <dbReference type="NCBI Taxonomy" id="1055104"/>
    <lineage>
        <taxon>Bacteria</taxon>
        <taxon>Pseudomonadati</taxon>
        <taxon>Pseudomonadota</taxon>
        <taxon>Gammaproteobacteria</taxon>
        <taxon>Oceanospirillales</taxon>
        <taxon>Halomonadaceae</taxon>
        <taxon>Cobetia</taxon>
    </lineage>
</organism>
<evidence type="ECO:0000256" key="2">
    <source>
        <dbReference type="SAM" id="MobiDB-lite"/>
    </source>
</evidence>
<dbReference type="CDD" id="cd05327">
    <property type="entry name" value="retinol-DH_like_SDR_c_like"/>
    <property type="match status" value="1"/>
</dbReference>
<evidence type="ECO:0000313" key="3">
    <source>
        <dbReference type="EMBL" id="MDO6670897.1"/>
    </source>
</evidence>
<proteinExistence type="predicted"/>
<evidence type="ECO:0000256" key="1">
    <source>
        <dbReference type="ARBA" id="ARBA00023002"/>
    </source>
</evidence>
<reference evidence="3" key="1">
    <citation type="submission" date="2023-07" db="EMBL/GenBank/DDBJ databases">
        <title>Genome content predicts the carbon catabolic preferences of heterotrophic bacteria.</title>
        <authorList>
            <person name="Gralka M."/>
        </authorList>
    </citation>
    <scope>NUCLEOTIDE SEQUENCE</scope>
    <source>
        <strain evidence="3">C2R13</strain>
    </source>
</reference>
<comment type="caution">
    <text evidence="3">The sequence shown here is derived from an EMBL/GenBank/DDBJ whole genome shotgun (WGS) entry which is preliminary data.</text>
</comment>
<accession>A0AAP4WWA3</accession>